<dbReference type="Gene3D" id="3.90.76.10">
    <property type="entry name" value="Dipeptide-binding Protein, Domain 1"/>
    <property type="match status" value="1"/>
</dbReference>
<dbReference type="GO" id="GO:0015833">
    <property type="term" value="P:peptide transport"/>
    <property type="evidence" value="ECO:0007669"/>
    <property type="project" value="TreeGrafter"/>
</dbReference>
<name>A0AA41PY84_9ACTN</name>
<dbReference type="Proteomes" id="UP001165378">
    <property type="component" value="Unassembled WGS sequence"/>
</dbReference>
<gene>
    <name evidence="3" type="ORF">LZ495_10210</name>
</gene>
<evidence type="ECO:0000256" key="1">
    <source>
        <dbReference type="SAM" id="SignalP"/>
    </source>
</evidence>
<dbReference type="CDD" id="cd00995">
    <property type="entry name" value="PBP2_NikA_DppA_OppA_like"/>
    <property type="match status" value="1"/>
</dbReference>
<proteinExistence type="predicted"/>
<evidence type="ECO:0000313" key="4">
    <source>
        <dbReference type="Proteomes" id="UP001165378"/>
    </source>
</evidence>
<dbReference type="PROSITE" id="PS51257">
    <property type="entry name" value="PROKAR_LIPOPROTEIN"/>
    <property type="match status" value="1"/>
</dbReference>
<protein>
    <submittedName>
        <fullName evidence="3">ABC transporter substrate-binding protein</fullName>
    </submittedName>
</protein>
<dbReference type="PANTHER" id="PTHR30290">
    <property type="entry name" value="PERIPLASMIC BINDING COMPONENT OF ABC TRANSPORTER"/>
    <property type="match status" value="1"/>
</dbReference>
<dbReference type="InterPro" id="IPR039424">
    <property type="entry name" value="SBP_5"/>
</dbReference>
<organism evidence="3 4">
    <name type="scientific">Yinghuangia soli</name>
    <dbReference type="NCBI Taxonomy" id="2908204"/>
    <lineage>
        <taxon>Bacteria</taxon>
        <taxon>Bacillati</taxon>
        <taxon>Actinomycetota</taxon>
        <taxon>Actinomycetes</taxon>
        <taxon>Kitasatosporales</taxon>
        <taxon>Streptomycetaceae</taxon>
        <taxon>Yinghuangia</taxon>
    </lineage>
</organism>
<feature type="domain" description="Solute-binding protein family 5" evidence="2">
    <location>
        <begin position="94"/>
        <end position="464"/>
    </location>
</feature>
<comment type="caution">
    <text evidence="3">The sequence shown here is derived from an EMBL/GenBank/DDBJ whole genome shotgun (WGS) entry which is preliminary data.</text>
</comment>
<dbReference type="GO" id="GO:0042597">
    <property type="term" value="C:periplasmic space"/>
    <property type="evidence" value="ECO:0007669"/>
    <property type="project" value="UniProtKB-ARBA"/>
</dbReference>
<dbReference type="InterPro" id="IPR000914">
    <property type="entry name" value="SBP_5_dom"/>
</dbReference>
<evidence type="ECO:0000313" key="3">
    <source>
        <dbReference type="EMBL" id="MCF2527585.1"/>
    </source>
</evidence>
<dbReference type="SUPFAM" id="SSF53850">
    <property type="entry name" value="Periplasmic binding protein-like II"/>
    <property type="match status" value="1"/>
</dbReference>
<keyword evidence="1" id="KW-0732">Signal</keyword>
<dbReference type="GO" id="GO:0043190">
    <property type="term" value="C:ATP-binding cassette (ABC) transporter complex"/>
    <property type="evidence" value="ECO:0007669"/>
    <property type="project" value="InterPro"/>
</dbReference>
<accession>A0AA41PY84</accession>
<dbReference type="PIRSF" id="PIRSF002741">
    <property type="entry name" value="MppA"/>
    <property type="match status" value="1"/>
</dbReference>
<feature type="signal peptide" evidence="1">
    <location>
        <begin position="1"/>
        <end position="21"/>
    </location>
</feature>
<dbReference type="Gene3D" id="3.40.190.10">
    <property type="entry name" value="Periplasmic binding protein-like II"/>
    <property type="match status" value="1"/>
</dbReference>
<evidence type="ECO:0000259" key="2">
    <source>
        <dbReference type="Pfam" id="PF00496"/>
    </source>
</evidence>
<sequence>MRLLRTPVLAAAAALTVVAAAAGCSDGSAPPHGSSATYRLSEDTPAARGPLASATWSLYAEPQSLDYLHAFDYLPNTVLANVCDQLLRVTPDLKVVPGLAVSFANPDPLTWVYKLREGVRFHSGGTMTAQDVVASLKRHLDPALGSAWRSAFRDVAAITATGPLEVTIRLTKPNVLLNQQLAASPGTVESAAFLARAGSGYGTPQGGVDCTGPYAVERWTPGTSIVLRKNAEYWDTSLVPRTERLEFVVMPDPAARMNALMLGEVDGAYMLPTASYAKLSDTGAGELYFGVNTGAYLAAVTNLDGTLGDVRVRRALSLAIDREAIVADALGGYGKPAKSALPSAGWGTVPPARAQEIQDALPPLARDLGAAKKLVAEAGAQGRKVVVATSDIGAEISVTAQAIRSAGREIGLDVELRTVSPEAYSALFTDQAARAGIDLLITSGYDSTPDPLEFYQSLRTGEGANYGGYTNPEYDAIAQQAMGTADPAARAELTVRLQEIVLRDLPDIPLFETPHSMFMNNRATGATANITQLYWPWAATLGAAG</sequence>
<dbReference type="AlphaFoldDB" id="A0AA41PY84"/>
<dbReference type="Pfam" id="PF00496">
    <property type="entry name" value="SBP_bac_5"/>
    <property type="match status" value="1"/>
</dbReference>
<dbReference type="EMBL" id="JAKFHA010000004">
    <property type="protein sequence ID" value="MCF2527585.1"/>
    <property type="molecule type" value="Genomic_DNA"/>
</dbReference>
<keyword evidence="4" id="KW-1185">Reference proteome</keyword>
<dbReference type="RefSeq" id="WP_235051745.1">
    <property type="nucleotide sequence ID" value="NZ_JAKFHA010000004.1"/>
</dbReference>
<dbReference type="InterPro" id="IPR030678">
    <property type="entry name" value="Peptide/Ni-bd"/>
</dbReference>
<reference evidence="3" key="1">
    <citation type="submission" date="2022-01" db="EMBL/GenBank/DDBJ databases">
        <title>Genome-Based Taxonomic Classification of the Phylum Actinobacteria.</title>
        <authorList>
            <person name="Gao Y."/>
        </authorList>
    </citation>
    <scope>NUCLEOTIDE SEQUENCE</scope>
    <source>
        <strain evidence="3">KLBMP 8922</strain>
    </source>
</reference>
<dbReference type="GO" id="GO:1904680">
    <property type="term" value="F:peptide transmembrane transporter activity"/>
    <property type="evidence" value="ECO:0007669"/>
    <property type="project" value="TreeGrafter"/>
</dbReference>
<dbReference type="Gene3D" id="3.10.105.10">
    <property type="entry name" value="Dipeptide-binding Protein, Domain 3"/>
    <property type="match status" value="1"/>
</dbReference>
<feature type="chain" id="PRO_5041392664" evidence="1">
    <location>
        <begin position="22"/>
        <end position="545"/>
    </location>
</feature>